<gene>
    <name evidence="3" type="ORF">HMPREF3230_00253</name>
</gene>
<dbReference type="PATRIC" id="fig|2702.101.peg.247"/>
<dbReference type="AlphaFoldDB" id="A0A135ZAI9"/>
<name>A0A135ZAI9_GARVA</name>
<feature type="coiled-coil region" evidence="1">
    <location>
        <begin position="136"/>
        <end position="185"/>
    </location>
</feature>
<accession>A0A135ZAI9</accession>
<feature type="coiled-coil region" evidence="1">
    <location>
        <begin position="315"/>
        <end position="344"/>
    </location>
</feature>
<evidence type="ECO:0000256" key="1">
    <source>
        <dbReference type="SAM" id="Coils"/>
    </source>
</evidence>
<dbReference type="RefSeq" id="WP_075523173.1">
    <property type="nucleotide sequence ID" value="NZ_KQ961853.1"/>
</dbReference>
<evidence type="ECO:0000256" key="2">
    <source>
        <dbReference type="SAM" id="MobiDB-lite"/>
    </source>
</evidence>
<evidence type="ECO:0000313" key="3">
    <source>
        <dbReference type="EMBL" id="KXI18667.1"/>
    </source>
</evidence>
<sequence>MSEQTKPEETTQLNATPKPHAPSPANFANKTRVVAQTPTISYSEEDVKNAEKFGRVDENGTVYVREGDTEREVGQYSTGTPEDALTFYVHRYLDLKIKLDLFEKRLASTNVKPKEIDESVNTLESELSEPAVVGDIAALRARHAELKARGENKKEEIAKARKDAIEKALKERTAIVEQAESLVENMTESTNWRSLGDKLRSLFDKWQQHQRTSIHLAKADADDLWQRFSKARSAFTTARNAWVKQRDSERDNAKNVKEAIIAEAESLKTSTDWRETSMKFNALMDRWKKAGNAGRQHDDELWTKFREAADVFYHARQADREKMNASEKENLAKKESLLKQAEALLPVENEESAKQARKALSEIQEQWDAIGFVPRDDMRRIESRLNEVDKKIKAVEEAAWKDKDPEANARKSSFALQLKAQLDELDERIANEKDSKRKAKLQAEKATKEQWLNAIK</sequence>
<evidence type="ECO:0000313" key="4">
    <source>
        <dbReference type="Proteomes" id="UP000070505"/>
    </source>
</evidence>
<organism evidence="3 4">
    <name type="scientific">Gardnerella vaginalis</name>
    <dbReference type="NCBI Taxonomy" id="2702"/>
    <lineage>
        <taxon>Bacteria</taxon>
        <taxon>Bacillati</taxon>
        <taxon>Actinomycetota</taxon>
        <taxon>Actinomycetes</taxon>
        <taxon>Bifidobacteriales</taxon>
        <taxon>Bifidobacteriaceae</taxon>
        <taxon>Gardnerella</taxon>
    </lineage>
</organism>
<comment type="caution">
    <text evidence="3">The sequence shown here is derived from an EMBL/GenBank/DDBJ whole genome shotgun (WGS) entry which is preliminary data.</text>
</comment>
<dbReference type="EMBL" id="LSRC01000011">
    <property type="protein sequence ID" value="KXI18667.1"/>
    <property type="molecule type" value="Genomic_DNA"/>
</dbReference>
<dbReference type="InterPro" id="IPR007139">
    <property type="entry name" value="DUF349"/>
</dbReference>
<dbReference type="Pfam" id="PF03993">
    <property type="entry name" value="DUF349"/>
    <property type="match status" value="3"/>
</dbReference>
<reference evidence="3 4" key="1">
    <citation type="submission" date="2016-02" db="EMBL/GenBank/DDBJ databases">
        <authorList>
            <person name="Wen L."/>
            <person name="He K."/>
            <person name="Yang H."/>
        </authorList>
    </citation>
    <scope>NUCLEOTIDE SEQUENCE [LARGE SCALE GENOMIC DNA]</scope>
    <source>
        <strain evidence="3 4">CMW7778B</strain>
    </source>
</reference>
<keyword evidence="1" id="KW-0175">Coiled coil</keyword>
<feature type="region of interest" description="Disordered" evidence="2">
    <location>
        <begin position="1"/>
        <end position="31"/>
    </location>
</feature>
<feature type="compositionally biased region" description="Basic and acidic residues" evidence="2">
    <location>
        <begin position="431"/>
        <end position="448"/>
    </location>
</feature>
<evidence type="ECO:0008006" key="5">
    <source>
        <dbReference type="Google" id="ProtNLM"/>
    </source>
</evidence>
<dbReference type="Proteomes" id="UP000070505">
    <property type="component" value="Unassembled WGS sequence"/>
</dbReference>
<protein>
    <recommendedName>
        <fullName evidence="5">DUF349 domain-containing protein</fullName>
    </recommendedName>
</protein>
<proteinExistence type="predicted"/>
<feature type="region of interest" description="Disordered" evidence="2">
    <location>
        <begin position="431"/>
        <end position="456"/>
    </location>
</feature>